<dbReference type="KEGG" id="cgle:NCTC11432_04268"/>
<dbReference type="GeneID" id="93023823"/>
<gene>
    <name evidence="1" type="ORF">NCTC11432_04268</name>
</gene>
<dbReference type="STRING" id="525257.HMPREF0204_11440"/>
<dbReference type="EMBL" id="LR134289">
    <property type="protein sequence ID" value="VEE10644.1"/>
    <property type="molecule type" value="Genomic_DNA"/>
</dbReference>
<accession>A0A3S4MFF6</accession>
<sequence>MIKTQIYLDAATDFAETSMNEKTSYEASFGLWGLLRENFNIQGQFMGKTNFSFYSLGNKVVIMAFDSKSVSSYSLNPFNKGRKKYTKE</sequence>
<protein>
    <submittedName>
        <fullName evidence="1">Uncharacterized protein</fullName>
    </submittedName>
</protein>
<reference evidence="1 2" key="1">
    <citation type="submission" date="2018-12" db="EMBL/GenBank/DDBJ databases">
        <authorList>
            <consortium name="Pathogen Informatics"/>
        </authorList>
    </citation>
    <scope>NUCLEOTIDE SEQUENCE [LARGE SCALE GENOMIC DNA]</scope>
    <source>
        <strain evidence="1 2">NCTC11432</strain>
    </source>
</reference>
<dbReference type="Proteomes" id="UP000279227">
    <property type="component" value="Chromosome"/>
</dbReference>
<name>A0A3S4MFF6_CHRGE</name>
<proteinExistence type="predicted"/>
<evidence type="ECO:0000313" key="1">
    <source>
        <dbReference type="EMBL" id="VEE10644.1"/>
    </source>
</evidence>
<organism evidence="1 2">
    <name type="scientific">Chryseobacterium gleum</name>
    <name type="common">Flavobacterium gleum</name>
    <dbReference type="NCBI Taxonomy" id="250"/>
    <lineage>
        <taxon>Bacteria</taxon>
        <taxon>Pseudomonadati</taxon>
        <taxon>Bacteroidota</taxon>
        <taxon>Flavobacteriia</taxon>
        <taxon>Flavobacteriales</taxon>
        <taxon>Weeksellaceae</taxon>
        <taxon>Chryseobacterium group</taxon>
        <taxon>Chryseobacterium</taxon>
    </lineage>
</organism>
<dbReference type="AlphaFoldDB" id="A0A3S4MFF6"/>
<evidence type="ECO:0000313" key="2">
    <source>
        <dbReference type="Proteomes" id="UP000279227"/>
    </source>
</evidence>
<dbReference type="RefSeq" id="WP_002984672.1">
    <property type="nucleotide sequence ID" value="NZ_CP068486.1"/>
</dbReference>